<dbReference type="SUPFAM" id="SSF51905">
    <property type="entry name" value="FAD/NAD(P)-binding domain"/>
    <property type="match status" value="1"/>
</dbReference>
<dbReference type="InterPro" id="IPR004099">
    <property type="entry name" value="Pyr_nucl-diS_OxRdtase_dimer"/>
</dbReference>
<feature type="domain" description="FAD/NAD(P)-binding" evidence="15">
    <location>
        <begin position="1"/>
        <end position="321"/>
    </location>
</feature>
<keyword evidence="8 13" id="KW-0676">Redox-active center</keyword>
<evidence type="ECO:0000256" key="11">
    <source>
        <dbReference type="PIRSR" id="PIRSR000350-3"/>
    </source>
</evidence>
<dbReference type="PRINTS" id="PR00368">
    <property type="entry name" value="FADPNR"/>
</dbReference>
<evidence type="ECO:0000256" key="13">
    <source>
        <dbReference type="RuleBase" id="RU003691"/>
    </source>
</evidence>
<evidence type="ECO:0000259" key="15">
    <source>
        <dbReference type="Pfam" id="PF07992"/>
    </source>
</evidence>
<dbReference type="PANTHER" id="PTHR22912">
    <property type="entry name" value="DISULFIDE OXIDOREDUCTASE"/>
    <property type="match status" value="1"/>
</dbReference>
<evidence type="ECO:0000313" key="17">
    <source>
        <dbReference type="Proteomes" id="UP000606463"/>
    </source>
</evidence>
<dbReference type="GO" id="GO:0050660">
    <property type="term" value="F:flavin adenine dinucleotide binding"/>
    <property type="evidence" value="ECO:0007669"/>
    <property type="project" value="TreeGrafter"/>
</dbReference>
<keyword evidence="5 13" id="KW-0560">Oxidoreductase</keyword>
<dbReference type="GO" id="GO:0004148">
    <property type="term" value="F:dihydrolipoyl dehydrogenase (NADH) activity"/>
    <property type="evidence" value="ECO:0007669"/>
    <property type="project" value="TreeGrafter"/>
</dbReference>
<dbReference type="Pfam" id="PF02852">
    <property type="entry name" value="Pyr_redox_dim"/>
    <property type="match status" value="1"/>
</dbReference>
<name>A0A9D1CFM7_AQUAO</name>
<dbReference type="AlphaFoldDB" id="A0A9D1CFM7"/>
<evidence type="ECO:0000256" key="7">
    <source>
        <dbReference type="ARBA" id="ARBA00023157"/>
    </source>
</evidence>
<accession>A0A9D1CFM7</accession>
<evidence type="ECO:0000256" key="3">
    <source>
        <dbReference type="ARBA" id="ARBA00022630"/>
    </source>
</evidence>
<evidence type="ECO:0000256" key="2">
    <source>
        <dbReference type="ARBA" id="ARBA00016961"/>
    </source>
</evidence>
<evidence type="ECO:0000256" key="9">
    <source>
        <dbReference type="ARBA" id="ARBA00031281"/>
    </source>
</evidence>
<evidence type="ECO:0000256" key="10">
    <source>
        <dbReference type="PIRSR" id="PIRSR000350-2"/>
    </source>
</evidence>
<dbReference type="PROSITE" id="PS00076">
    <property type="entry name" value="PYRIDINE_REDOX_1"/>
    <property type="match status" value="1"/>
</dbReference>
<dbReference type="Gene3D" id="3.30.390.30">
    <property type="match status" value="1"/>
</dbReference>
<evidence type="ECO:0000256" key="4">
    <source>
        <dbReference type="ARBA" id="ARBA00022827"/>
    </source>
</evidence>
<keyword evidence="4 11" id="KW-0274">FAD</keyword>
<dbReference type="EMBL" id="DQVE01000030">
    <property type="protein sequence ID" value="HIP98287.1"/>
    <property type="molecule type" value="Genomic_DNA"/>
</dbReference>
<feature type="binding site" evidence="11">
    <location>
        <position position="49"/>
    </location>
    <ligand>
        <name>FAD</name>
        <dbReference type="ChEBI" id="CHEBI:57692"/>
    </ligand>
</feature>
<feature type="binding site" evidence="11">
    <location>
        <begin position="175"/>
        <end position="182"/>
    </location>
    <ligand>
        <name>NAD(+)</name>
        <dbReference type="ChEBI" id="CHEBI:57540"/>
    </ligand>
</feature>
<dbReference type="SUPFAM" id="SSF55424">
    <property type="entry name" value="FAD/NAD-linked reductases, dimerisation (C-terminal) domain"/>
    <property type="match status" value="1"/>
</dbReference>
<dbReference type="PANTHER" id="PTHR22912:SF217">
    <property type="entry name" value="DIHYDROLIPOYL DEHYDROGENASE"/>
    <property type="match status" value="1"/>
</dbReference>
<feature type="non-terminal residue" evidence="16">
    <location>
        <position position="447"/>
    </location>
</feature>
<evidence type="ECO:0000256" key="5">
    <source>
        <dbReference type="ARBA" id="ARBA00023002"/>
    </source>
</evidence>
<comment type="cofactor">
    <cofactor evidence="11">
        <name>FAD</name>
        <dbReference type="ChEBI" id="CHEBI:57692"/>
    </cofactor>
    <text evidence="11">Binds 1 FAD per subunit.</text>
</comment>
<feature type="binding site" evidence="11">
    <location>
        <begin position="138"/>
        <end position="140"/>
    </location>
    <ligand>
        <name>FAD</name>
        <dbReference type="ChEBI" id="CHEBI:57692"/>
    </ligand>
</feature>
<keyword evidence="6 11" id="KW-0520">NAD</keyword>
<gene>
    <name evidence="16" type="ORF">EYH37_02820</name>
</gene>
<evidence type="ECO:0000313" key="16">
    <source>
        <dbReference type="EMBL" id="HIP98287.1"/>
    </source>
</evidence>
<keyword evidence="3 13" id="KW-0285">Flavoprotein</keyword>
<evidence type="ECO:0000256" key="6">
    <source>
        <dbReference type="ARBA" id="ARBA00023027"/>
    </source>
</evidence>
<feature type="binding site" evidence="11">
    <location>
        <position position="265"/>
    </location>
    <ligand>
        <name>NAD(+)</name>
        <dbReference type="ChEBI" id="CHEBI:57540"/>
    </ligand>
</feature>
<keyword evidence="7" id="KW-1015">Disulfide bond</keyword>
<reference evidence="16" key="1">
    <citation type="journal article" date="2020" name="ISME J.">
        <title>Gammaproteobacteria mediating utilization of methyl-, sulfur- and petroleum organic compounds in deep ocean hydrothermal plumes.</title>
        <authorList>
            <person name="Zhou Z."/>
            <person name="Liu Y."/>
            <person name="Pan J."/>
            <person name="Cron B.R."/>
            <person name="Toner B.M."/>
            <person name="Anantharaman K."/>
            <person name="Breier J.A."/>
            <person name="Dick G.J."/>
            <person name="Li M."/>
        </authorList>
    </citation>
    <scope>NUCLEOTIDE SEQUENCE</scope>
    <source>
        <strain evidence="16">SZUA-1501</strain>
    </source>
</reference>
<dbReference type="InterPro" id="IPR016156">
    <property type="entry name" value="FAD/NAD-linked_Rdtase_dimer_sf"/>
</dbReference>
<feature type="binding site" evidence="11">
    <location>
        <position position="306"/>
    </location>
    <ligand>
        <name>FAD</name>
        <dbReference type="ChEBI" id="CHEBI:57692"/>
    </ligand>
</feature>
<evidence type="ECO:0000256" key="1">
    <source>
        <dbReference type="ARBA" id="ARBA00007532"/>
    </source>
</evidence>
<feature type="disulfide bond" description="Redox-active" evidence="12">
    <location>
        <begin position="40"/>
        <end position="45"/>
    </location>
</feature>
<feature type="domain" description="Pyridine nucleotide-disulphide oxidoreductase dimerisation" evidence="14">
    <location>
        <begin position="341"/>
        <end position="445"/>
    </location>
</feature>
<dbReference type="Proteomes" id="UP000606463">
    <property type="component" value="Unassembled WGS sequence"/>
</dbReference>
<feature type="active site" description="Proton acceptor" evidence="10">
    <location>
        <position position="438"/>
    </location>
</feature>
<evidence type="ECO:0000256" key="12">
    <source>
        <dbReference type="PIRSR" id="PIRSR000350-4"/>
    </source>
</evidence>
<protein>
    <recommendedName>
        <fullName evidence="2">Dihydrolipoyl dehydrogenase</fullName>
    </recommendedName>
    <alternativeName>
        <fullName evidence="9">Dihydrolipoamide dehydrogenase</fullName>
    </alternativeName>
</protein>
<dbReference type="PIRSF" id="PIRSF000350">
    <property type="entry name" value="Mercury_reductase_MerA"/>
    <property type="match status" value="1"/>
</dbReference>
<evidence type="ECO:0000259" key="14">
    <source>
        <dbReference type="Pfam" id="PF02852"/>
    </source>
</evidence>
<evidence type="ECO:0000256" key="8">
    <source>
        <dbReference type="ARBA" id="ARBA00023284"/>
    </source>
</evidence>
<comment type="caution">
    <text evidence="16">The sequence shown here is derived from an EMBL/GenBank/DDBJ whole genome shotgun (WGS) entry which is preliminary data.</text>
</comment>
<dbReference type="Gene3D" id="3.50.50.60">
    <property type="entry name" value="FAD/NAD(P)-binding domain"/>
    <property type="match status" value="2"/>
</dbReference>
<sequence>MDLVIIGCGSGGISAAKEALKYTKNILCVDRSPEWIGGVCLNRGCVPTKHLREGAYLYDRLTLSGIYGFPPLSPLLNLQSAIEGAQTKVIKPIREGIYKFLRSKGVKFLFSQEVEFLNPSTLRVGSKTVTSKYFLVATGSSPSSVGGISPDGEFIFDTDNFWEINKTPKKVVIVGGGVSGVEFAYILSRYGAKEIHLIEVGKTLLPTVENLSADIVRRLERTLKGLRIKLHTKTAVEDIDKNSQRVKLTSGELLEEVDAVILTVGRKPNTHSLGLERIGVSLTQRGHIEVNEKYQTSVENVYAVGDVIDTPAFAHVASHEAKLAVRNIFEKTSKRLDYTLVPSVVYSVYEIGSFGLGEKQLKAQGVEYKISNLTFKAVAKALSEGEEGLIKVFHTPEGRILGANVLSKKRSDSILHLLILAKKGGLDVNGLREIVWAHPTIEEILES</sequence>
<keyword evidence="11" id="KW-0547">Nucleotide-binding</keyword>
<dbReference type="PRINTS" id="PR00411">
    <property type="entry name" value="PNDRDTASEI"/>
</dbReference>
<dbReference type="InterPro" id="IPR001100">
    <property type="entry name" value="Pyr_nuc-diS_OxRdtase"/>
</dbReference>
<dbReference type="InterPro" id="IPR023753">
    <property type="entry name" value="FAD/NAD-binding_dom"/>
</dbReference>
<organism evidence="16 17">
    <name type="scientific">Aquifex aeolicus</name>
    <dbReference type="NCBI Taxonomy" id="63363"/>
    <lineage>
        <taxon>Bacteria</taxon>
        <taxon>Pseudomonadati</taxon>
        <taxon>Aquificota</taxon>
        <taxon>Aquificia</taxon>
        <taxon>Aquificales</taxon>
        <taxon>Aquificaceae</taxon>
        <taxon>Aquifex</taxon>
    </lineage>
</organism>
<dbReference type="InterPro" id="IPR012999">
    <property type="entry name" value="Pyr_OxRdtase_I_AS"/>
</dbReference>
<dbReference type="GO" id="GO:0006103">
    <property type="term" value="P:2-oxoglutarate metabolic process"/>
    <property type="evidence" value="ECO:0007669"/>
    <property type="project" value="TreeGrafter"/>
</dbReference>
<dbReference type="InterPro" id="IPR050151">
    <property type="entry name" value="Class-I_Pyr_Nuc-Dis_Oxidored"/>
</dbReference>
<dbReference type="Pfam" id="PF07992">
    <property type="entry name" value="Pyr_redox_2"/>
    <property type="match status" value="1"/>
</dbReference>
<dbReference type="InterPro" id="IPR036188">
    <property type="entry name" value="FAD/NAD-bd_sf"/>
</dbReference>
<feature type="binding site" evidence="11">
    <location>
        <position position="199"/>
    </location>
    <ligand>
        <name>NAD(+)</name>
        <dbReference type="ChEBI" id="CHEBI:57540"/>
    </ligand>
</feature>
<comment type="similarity">
    <text evidence="1 13">Belongs to the class-I pyridine nucleotide-disulfide oxidoreductase family.</text>
</comment>
<proteinExistence type="inferred from homology"/>